<dbReference type="Pfam" id="PF02016">
    <property type="entry name" value="Peptidase_S66"/>
    <property type="match status" value="1"/>
</dbReference>
<protein>
    <submittedName>
        <fullName evidence="9">Peptidase U61 LD-carboxypeptidase A</fullName>
    </submittedName>
</protein>
<reference evidence="9 10" key="1">
    <citation type="journal article" date="2011" name="Stand. Genomic Sci.">
        <title>Complete genome sequence of Desulfobulbus propionicus type strain (1pr3).</title>
        <authorList>
            <person name="Pagani I."/>
            <person name="Lapidus A."/>
            <person name="Nolan M."/>
            <person name="Lucas S."/>
            <person name="Hammon N."/>
            <person name="Deshpande S."/>
            <person name="Cheng J.F."/>
            <person name="Chertkov O."/>
            <person name="Davenport K."/>
            <person name="Tapia R."/>
            <person name="Han C."/>
            <person name="Goodwin L."/>
            <person name="Pitluck S."/>
            <person name="Liolios K."/>
            <person name="Mavromatis K."/>
            <person name="Ivanova N."/>
            <person name="Mikhailova N."/>
            <person name="Pati A."/>
            <person name="Chen A."/>
            <person name="Palaniappan K."/>
            <person name="Land M."/>
            <person name="Hauser L."/>
            <person name="Chang Y.J."/>
            <person name="Jeffries C.D."/>
            <person name="Detter J.C."/>
            <person name="Brambilla E."/>
            <person name="Kannan K.P."/>
            <person name="Djao O.D."/>
            <person name="Rohde M."/>
            <person name="Pukall R."/>
            <person name="Spring S."/>
            <person name="Goker M."/>
            <person name="Sikorski J."/>
            <person name="Woyke T."/>
            <person name="Bristow J."/>
            <person name="Eisen J.A."/>
            <person name="Markowitz V."/>
            <person name="Hugenholtz P."/>
            <person name="Kyrpides N.C."/>
            <person name="Klenk H.P."/>
        </authorList>
    </citation>
    <scope>NUCLEOTIDE SEQUENCE [LARGE SCALE GENOMIC DNA]</scope>
    <source>
        <strain evidence="10">ATCC 33891 / DSM 2032 / 1pr3</strain>
    </source>
</reference>
<evidence type="ECO:0000256" key="2">
    <source>
        <dbReference type="ARBA" id="ARBA00022645"/>
    </source>
</evidence>
<keyword evidence="10" id="KW-1185">Reference proteome</keyword>
<dbReference type="Proteomes" id="UP000006365">
    <property type="component" value="Chromosome"/>
</dbReference>
<dbReference type="SUPFAM" id="SSF141986">
    <property type="entry name" value="LD-carboxypeptidase A C-terminal domain-like"/>
    <property type="match status" value="1"/>
</dbReference>
<feature type="active site" description="Nucleophile" evidence="6">
    <location>
        <position position="114"/>
    </location>
</feature>
<feature type="active site" description="Charge relay system" evidence="6">
    <location>
        <position position="279"/>
    </location>
</feature>
<evidence type="ECO:0000313" key="10">
    <source>
        <dbReference type="Proteomes" id="UP000006365"/>
    </source>
</evidence>
<dbReference type="GO" id="GO:0006508">
    <property type="term" value="P:proteolysis"/>
    <property type="evidence" value="ECO:0007669"/>
    <property type="project" value="UniProtKB-KW"/>
</dbReference>
<dbReference type="InterPro" id="IPR040921">
    <property type="entry name" value="Peptidase_S66C"/>
</dbReference>
<evidence type="ECO:0000259" key="8">
    <source>
        <dbReference type="Pfam" id="PF17676"/>
    </source>
</evidence>
<evidence type="ECO:0000313" key="9">
    <source>
        <dbReference type="EMBL" id="ADW17666.1"/>
    </source>
</evidence>
<dbReference type="Gene3D" id="3.50.30.60">
    <property type="entry name" value="LD-carboxypeptidase A C-terminal domain-like"/>
    <property type="match status" value="1"/>
</dbReference>
<dbReference type="PIRSF" id="PIRSF028757">
    <property type="entry name" value="LD-carboxypeptidase"/>
    <property type="match status" value="1"/>
</dbReference>
<dbReference type="InterPro" id="IPR029062">
    <property type="entry name" value="Class_I_gatase-like"/>
</dbReference>
<keyword evidence="4" id="KW-0378">Hydrolase</keyword>
<evidence type="ECO:0000256" key="6">
    <source>
        <dbReference type="PIRSR" id="PIRSR028757-1"/>
    </source>
</evidence>
<proteinExistence type="inferred from homology"/>
<evidence type="ECO:0000259" key="7">
    <source>
        <dbReference type="Pfam" id="PF02016"/>
    </source>
</evidence>
<feature type="domain" description="LD-carboxypeptidase N-terminal" evidence="7">
    <location>
        <begin position="17"/>
        <end position="134"/>
    </location>
</feature>
<comment type="similarity">
    <text evidence="1">Belongs to the peptidase S66 family.</text>
</comment>
<dbReference type="SUPFAM" id="SSF52317">
    <property type="entry name" value="Class I glutamine amidotransferase-like"/>
    <property type="match status" value="1"/>
</dbReference>
<keyword evidence="2" id="KW-0121">Carboxypeptidase</keyword>
<dbReference type="InterPro" id="IPR040449">
    <property type="entry name" value="Peptidase_S66_N"/>
</dbReference>
<evidence type="ECO:0000256" key="1">
    <source>
        <dbReference type="ARBA" id="ARBA00010233"/>
    </source>
</evidence>
<organism evidence="9 10">
    <name type="scientific">Desulfobulbus propionicus (strain ATCC 33891 / DSM 2032 / VKM B-1956 / 1pr3)</name>
    <dbReference type="NCBI Taxonomy" id="577650"/>
    <lineage>
        <taxon>Bacteria</taxon>
        <taxon>Pseudomonadati</taxon>
        <taxon>Thermodesulfobacteriota</taxon>
        <taxon>Desulfobulbia</taxon>
        <taxon>Desulfobulbales</taxon>
        <taxon>Desulfobulbaceae</taxon>
        <taxon>Desulfobulbus</taxon>
    </lineage>
</organism>
<dbReference type="AlphaFoldDB" id="A0A7U4DP11"/>
<dbReference type="RefSeq" id="WP_015724207.1">
    <property type="nucleotide sequence ID" value="NC_014972.1"/>
</dbReference>
<dbReference type="PANTHER" id="PTHR30237">
    <property type="entry name" value="MURAMOYLTETRAPEPTIDE CARBOXYPEPTIDASE"/>
    <property type="match status" value="1"/>
</dbReference>
<dbReference type="GO" id="GO:0004180">
    <property type="term" value="F:carboxypeptidase activity"/>
    <property type="evidence" value="ECO:0007669"/>
    <property type="project" value="UniProtKB-KW"/>
</dbReference>
<name>A0A7U4DP11_DESPD</name>
<dbReference type="EMBL" id="CP002364">
    <property type="protein sequence ID" value="ADW17666.1"/>
    <property type="molecule type" value="Genomic_DNA"/>
</dbReference>
<sequence>MPEAPLLPPRLQRGDAIGLFCPAGPVREVHRLQAGIKVIEEAGFKVKMRGPAEPVAGYLADDDARRAEHLHALWNDEEVKAILAIRGGYGCLRMIEHLDWELFRQRPKWLAGFSDVTLLLNSLHQRANLITIHGPVATSLAGSEPAYQAALFSLLTGSFEELIKPKGLEILRGGTGRGRLAGGNLTTLVHLLATPWDIPWEGSILVLEDTNEPLYRLDRMLTQLALAGRLQGLTGLLLGEFDTGGNAVDNLRLQEAVWARVLELAGPGFPIWARVPVGHRERNLALPIGMEAMMDSASGVLSLLPGSVTLV</sequence>
<feature type="domain" description="LD-carboxypeptidase C-terminal" evidence="8">
    <location>
        <begin position="177"/>
        <end position="292"/>
    </location>
</feature>
<dbReference type="InterPro" id="IPR027461">
    <property type="entry name" value="Carboxypeptidase_A_C_sf"/>
</dbReference>
<evidence type="ECO:0000256" key="3">
    <source>
        <dbReference type="ARBA" id="ARBA00022670"/>
    </source>
</evidence>
<dbReference type="InterPro" id="IPR003507">
    <property type="entry name" value="S66_fam"/>
</dbReference>
<evidence type="ECO:0000256" key="5">
    <source>
        <dbReference type="ARBA" id="ARBA00022825"/>
    </source>
</evidence>
<dbReference type="CDD" id="cd07025">
    <property type="entry name" value="Peptidase_S66"/>
    <property type="match status" value="1"/>
</dbReference>
<dbReference type="GO" id="GO:0008236">
    <property type="term" value="F:serine-type peptidase activity"/>
    <property type="evidence" value="ECO:0007669"/>
    <property type="project" value="UniProtKB-KW"/>
</dbReference>
<dbReference type="PANTHER" id="PTHR30237:SF2">
    <property type="entry name" value="MUREIN TETRAPEPTIDE CARBOXYPEPTIDASE"/>
    <property type="match status" value="1"/>
</dbReference>
<evidence type="ECO:0000256" key="4">
    <source>
        <dbReference type="ARBA" id="ARBA00022801"/>
    </source>
</evidence>
<dbReference type="InterPro" id="IPR027478">
    <property type="entry name" value="LdcA_N"/>
</dbReference>
<accession>A0A7U4DP11</accession>
<keyword evidence="5" id="KW-0720">Serine protease</keyword>
<keyword evidence="3" id="KW-0645">Protease</keyword>
<feature type="active site" description="Charge relay system" evidence="6">
    <location>
        <position position="208"/>
    </location>
</feature>
<gene>
    <name evidence="9" type="ordered locus">Despr_1512</name>
</gene>
<dbReference type="Pfam" id="PF17676">
    <property type="entry name" value="Peptidase_S66C"/>
    <property type="match status" value="1"/>
</dbReference>
<dbReference type="Gene3D" id="3.40.50.10740">
    <property type="entry name" value="Class I glutamine amidotransferase-like"/>
    <property type="match status" value="1"/>
</dbReference>
<dbReference type="KEGG" id="dpr:Despr_1512"/>